<name>A0A975C2B9_9CAUL</name>
<reference evidence="2" key="1">
    <citation type="submission" date="2020-09" db="EMBL/GenBank/DDBJ databases">
        <title>Brevundimonas sp. LVF2 isolated from a puddle in Goettingen, Germany.</title>
        <authorList>
            <person name="Friedrich I."/>
            <person name="Klassen A."/>
            <person name="Hannes N."/>
            <person name="Schneider D."/>
            <person name="Hertel R."/>
            <person name="Daniel R."/>
        </authorList>
    </citation>
    <scope>NUCLEOTIDE SEQUENCE</scope>
    <source>
        <strain evidence="2">LVF2</strain>
    </source>
</reference>
<keyword evidence="2" id="KW-0540">Nuclease</keyword>
<dbReference type="RefSeq" id="WP_207931857.1">
    <property type="nucleotide sequence ID" value="NZ_CP062222.1"/>
</dbReference>
<sequence length="127" mass="14589">MPDGISCTRAKVFRRVMTPPEARLWTRLRGKRLNGVKFRRQHPVGPYILDFYCAWVKLAIEVDGASHDAPERIAHDRRRTAWLATQGIRVIRLRASDVRDEIEGGMDFIQRSVRERVPPGYHGVAPS</sequence>
<dbReference type="GO" id="GO:0004519">
    <property type="term" value="F:endonuclease activity"/>
    <property type="evidence" value="ECO:0007669"/>
    <property type="project" value="UniProtKB-KW"/>
</dbReference>
<dbReference type="Gene3D" id="3.40.960.10">
    <property type="entry name" value="VSR Endonuclease"/>
    <property type="match status" value="1"/>
</dbReference>
<evidence type="ECO:0000313" key="3">
    <source>
        <dbReference type="Proteomes" id="UP000663918"/>
    </source>
</evidence>
<keyword evidence="2" id="KW-0378">Hydrolase</keyword>
<protein>
    <submittedName>
        <fullName evidence="2">Endonuclease domain-containing protein</fullName>
    </submittedName>
</protein>
<keyword evidence="3" id="KW-1185">Reference proteome</keyword>
<dbReference type="KEGG" id="bgoe:IFJ75_06840"/>
<dbReference type="InterPro" id="IPR007569">
    <property type="entry name" value="DUF559"/>
</dbReference>
<dbReference type="InterPro" id="IPR047216">
    <property type="entry name" value="Endonuclease_DUF559_bact"/>
</dbReference>
<dbReference type="PANTHER" id="PTHR38590">
    <property type="entry name" value="BLL0828 PROTEIN"/>
    <property type="match status" value="1"/>
</dbReference>
<gene>
    <name evidence="2" type="ORF">IFJ75_06840</name>
</gene>
<evidence type="ECO:0000259" key="1">
    <source>
        <dbReference type="Pfam" id="PF04480"/>
    </source>
</evidence>
<evidence type="ECO:0000313" key="2">
    <source>
        <dbReference type="EMBL" id="QTC92578.1"/>
    </source>
</evidence>
<organism evidence="2 3">
    <name type="scientific">Brevundimonas goettingensis</name>
    <dbReference type="NCBI Taxonomy" id="2774190"/>
    <lineage>
        <taxon>Bacteria</taxon>
        <taxon>Pseudomonadati</taxon>
        <taxon>Pseudomonadota</taxon>
        <taxon>Alphaproteobacteria</taxon>
        <taxon>Caulobacterales</taxon>
        <taxon>Caulobacteraceae</taxon>
        <taxon>Brevundimonas</taxon>
    </lineage>
</organism>
<dbReference type="Proteomes" id="UP000663918">
    <property type="component" value="Chromosome"/>
</dbReference>
<proteinExistence type="predicted"/>
<accession>A0A975C2B9</accession>
<dbReference type="InterPro" id="IPR011335">
    <property type="entry name" value="Restrct_endonuc-II-like"/>
</dbReference>
<dbReference type="PANTHER" id="PTHR38590:SF1">
    <property type="entry name" value="BLL0828 PROTEIN"/>
    <property type="match status" value="1"/>
</dbReference>
<dbReference type="Pfam" id="PF04480">
    <property type="entry name" value="DUF559"/>
    <property type="match status" value="1"/>
</dbReference>
<keyword evidence="2" id="KW-0255">Endonuclease</keyword>
<dbReference type="EMBL" id="CP062222">
    <property type="protein sequence ID" value="QTC92578.1"/>
    <property type="molecule type" value="Genomic_DNA"/>
</dbReference>
<dbReference type="SUPFAM" id="SSF52980">
    <property type="entry name" value="Restriction endonuclease-like"/>
    <property type="match status" value="1"/>
</dbReference>
<dbReference type="CDD" id="cd01038">
    <property type="entry name" value="Endonuclease_DUF559"/>
    <property type="match status" value="1"/>
</dbReference>
<feature type="domain" description="DUF559" evidence="1">
    <location>
        <begin position="8"/>
        <end position="113"/>
    </location>
</feature>
<dbReference type="AlphaFoldDB" id="A0A975C2B9"/>